<evidence type="ECO:0000313" key="11">
    <source>
        <dbReference type="EMBL" id="KAK7100249.1"/>
    </source>
</evidence>
<dbReference type="GO" id="GO:0005886">
    <property type="term" value="C:plasma membrane"/>
    <property type="evidence" value="ECO:0007669"/>
    <property type="project" value="UniProtKB-SubCell"/>
</dbReference>
<organism evidence="11 12">
    <name type="scientific">Littorina saxatilis</name>
    <dbReference type="NCBI Taxonomy" id="31220"/>
    <lineage>
        <taxon>Eukaryota</taxon>
        <taxon>Metazoa</taxon>
        <taxon>Spiralia</taxon>
        <taxon>Lophotrochozoa</taxon>
        <taxon>Mollusca</taxon>
        <taxon>Gastropoda</taxon>
        <taxon>Caenogastropoda</taxon>
        <taxon>Littorinimorpha</taxon>
        <taxon>Littorinoidea</taxon>
        <taxon>Littorinidae</taxon>
        <taxon>Littorina</taxon>
    </lineage>
</organism>
<dbReference type="PANTHER" id="PTHR14319:SF3">
    <property type="entry name" value="TRANSMEMBRANE PROTEIN-LIKE PROTEIN"/>
    <property type="match status" value="1"/>
</dbReference>
<feature type="transmembrane region" description="Helical" evidence="8">
    <location>
        <begin position="578"/>
        <end position="596"/>
    </location>
</feature>
<feature type="transmembrane region" description="Helical" evidence="8">
    <location>
        <begin position="731"/>
        <end position="749"/>
    </location>
</feature>
<dbReference type="PROSITE" id="PS01186">
    <property type="entry name" value="EGF_2"/>
    <property type="match status" value="1"/>
</dbReference>
<protein>
    <recommendedName>
        <fullName evidence="10">EGF-like domain-containing protein</fullName>
    </recommendedName>
</protein>
<feature type="transmembrane region" description="Helical" evidence="8">
    <location>
        <begin position="554"/>
        <end position="573"/>
    </location>
</feature>
<evidence type="ECO:0000256" key="1">
    <source>
        <dbReference type="ARBA" id="ARBA00004651"/>
    </source>
</evidence>
<dbReference type="PROSITE" id="PS50026">
    <property type="entry name" value="EGF_3"/>
    <property type="match status" value="1"/>
</dbReference>
<proteinExistence type="inferred from homology"/>
<keyword evidence="5 8" id="KW-1133">Transmembrane helix</keyword>
<evidence type="ECO:0000256" key="8">
    <source>
        <dbReference type="SAM" id="Phobius"/>
    </source>
</evidence>
<feature type="transmembrane region" description="Helical" evidence="8">
    <location>
        <begin position="701"/>
        <end position="719"/>
    </location>
</feature>
<dbReference type="InterPro" id="IPR021910">
    <property type="entry name" value="NGX6/PGAP6/MYMK"/>
</dbReference>
<evidence type="ECO:0000256" key="3">
    <source>
        <dbReference type="ARBA" id="ARBA00022475"/>
    </source>
</evidence>
<feature type="disulfide bond" evidence="7">
    <location>
        <begin position="530"/>
        <end position="539"/>
    </location>
</feature>
<sequence length="813" mass="89394">MVHGLTETLLTVVCLLVCGQATAQNANTGLRKVYEWVHGGLLYQYAQDSSFTLLVFNVPFRAVKADFEVHVQDTSNDGIKRTLLLSLRHGSIPVLQPYNESVPASFVMPEDQESHHLDTNNSHNIISEAPAPGRLYMAASILNPLNNVVEYLRWGDDMGGSFQINVRAIYTVRTAVKSLPAGDVSTSNVVTGEAQTFGFMVPAFTTAYSIVVSNCGTNGSSCPVTMTTSESLSVSDQSAVSVDCRQQAERCVLTRVSPKVEGESFVTFSLDDVKGIENVTFDVSFSMLGCSAVAIPYAERLMTDNGVEKNQPPQYKYLTGYDVNEAGYGVTDSPSCVNLGPLGRYSKSSDSVFNAFFGMWTTEGDVVPEIALVVPDFSVEVRTFTIQDSVDTGGILSILARVADDDWKGVIWVCAMAQRVGHNGSLSECQDGALLTLNTTATTNTSAEHDGVNEIVEVMDEALLPFPVAGTWYLTMQSQCLGSGRPEPCGVLPMIELTVTMQQCGPRGCGDYGTCQQYLQGTELYASCECHSGYRGLGCNDGTYGLSKGKQMTAVYLLTLSNLAFIPAIVLALYRRFYTLAAVFFFNSFFSAFYHACDTSKVYQLCIMNYGTLAFCDFFGSLLSFYSLFLTMARISDTLRTFLLMSGALIISVFVTEDRHNEAFQLTPLFVSGIVLVVSWVRETRLRGKLYPSKGRYLRLLLPGVVLAVTGIGVNYGLMWHQSTYQFTHSFWHFALMVTPLFLMPPRGWHSEVKRGLSVSAQDIIRTGMQPEPRQQQQQPLPCRQSVNIDHDEPAMFDASMNSISSDDRNRLI</sequence>
<dbReference type="AlphaFoldDB" id="A0AAN9GA86"/>
<keyword evidence="12" id="KW-1185">Reference proteome</keyword>
<dbReference type="InterPro" id="IPR000742">
    <property type="entry name" value="EGF"/>
</dbReference>
<evidence type="ECO:0000313" key="12">
    <source>
        <dbReference type="Proteomes" id="UP001374579"/>
    </source>
</evidence>
<evidence type="ECO:0000256" key="2">
    <source>
        <dbReference type="ARBA" id="ARBA00005542"/>
    </source>
</evidence>
<keyword evidence="9" id="KW-0732">Signal</keyword>
<name>A0AAN9GA86_9CAEN</name>
<comment type="caution">
    <text evidence="11">The sequence shown here is derived from an EMBL/GenBank/DDBJ whole genome shotgun (WGS) entry which is preliminary data.</text>
</comment>
<accession>A0AAN9GA86</accession>
<dbReference type="PROSITE" id="PS00022">
    <property type="entry name" value="EGF_1"/>
    <property type="match status" value="1"/>
</dbReference>
<comment type="caution">
    <text evidence="7">Lacks conserved residue(s) required for the propagation of feature annotation.</text>
</comment>
<keyword evidence="7" id="KW-1015">Disulfide bond</keyword>
<feature type="signal peptide" evidence="9">
    <location>
        <begin position="1"/>
        <end position="23"/>
    </location>
</feature>
<evidence type="ECO:0000256" key="4">
    <source>
        <dbReference type="ARBA" id="ARBA00022692"/>
    </source>
</evidence>
<feature type="domain" description="EGF-like" evidence="10">
    <location>
        <begin position="500"/>
        <end position="540"/>
    </location>
</feature>
<comment type="similarity">
    <text evidence="2">Belongs to the TMEM8 family.</text>
</comment>
<evidence type="ECO:0000259" key="10">
    <source>
        <dbReference type="PROSITE" id="PS50026"/>
    </source>
</evidence>
<gene>
    <name evidence="11" type="ORF">V1264_023233</name>
</gene>
<dbReference type="Pfam" id="PF12036">
    <property type="entry name" value="DUF3522"/>
    <property type="match status" value="1"/>
</dbReference>
<keyword evidence="7" id="KW-0245">EGF-like domain</keyword>
<evidence type="ECO:0000256" key="7">
    <source>
        <dbReference type="PROSITE-ProRule" id="PRU00076"/>
    </source>
</evidence>
<evidence type="ECO:0000256" key="6">
    <source>
        <dbReference type="ARBA" id="ARBA00023136"/>
    </source>
</evidence>
<feature type="transmembrane region" description="Helical" evidence="8">
    <location>
        <begin position="663"/>
        <end position="681"/>
    </location>
</feature>
<dbReference type="Proteomes" id="UP001374579">
    <property type="component" value="Unassembled WGS sequence"/>
</dbReference>
<dbReference type="PANTHER" id="PTHR14319">
    <property type="entry name" value="FIVE-SPAN TRANSMEMBRANE PROTEIN M83"/>
    <property type="match status" value="1"/>
</dbReference>
<keyword evidence="4 8" id="KW-0812">Transmembrane</keyword>
<keyword evidence="3" id="KW-1003">Cell membrane</keyword>
<feature type="transmembrane region" description="Helical" evidence="8">
    <location>
        <begin position="602"/>
        <end position="626"/>
    </location>
</feature>
<comment type="subcellular location">
    <subcellularLocation>
        <location evidence="1">Cell membrane</location>
        <topology evidence="1">Multi-pass membrane protein</topology>
    </subcellularLocation>
</comment>
<evidence type="ECO:0000256" key="9">
    <source>
        <dbReference type="SAM" id="SignalP"/>
    </source>
</evidence>
<feature type="chain" id="PRO_5042877912" description="EGF-like domain-containing protein" evidence="9">
    <location>
        <begin position="24"/>
        <end position="813"/>
    </location>
</feature>
<evidence type="ECO:0000256" key="5">
    <source>
        <dbReference type="ARBA" id="ARBA00022989"/>
    </source>
</evidence>
<keyword evidence="6 8" id="KW-0472">Membrane</keyword>
<reference evidence="11 12" key="1">
    <citation type="submission" date="2024-02" db="EMBL/GenBank/DDBJ databases">
        <title>Chromosome-scale genome assembly of the rough periwinkle Littorina saxatilis.</title>
        <authorList>
            <person name="De Jode A."/>
            <person name="Faria R."/>
            <person name="Formenti G."/>
            <person name="Sims Y."/>
            <person name="Smith T.P."/>
            <person name="Tracey A."/>
            <person name="Wood J.M.D."/>
            <person name="Zagrodzka Z.B."/>
            <person name="Johannesson K."/>
            <person name="Butlin R.K."/>
            <person name="Leder E.H."/>
        </authorList>
    </citation>
    <scope>NUCLEOTIDE SEQUENCE [LARGE SCALE GENOMIC DNA]</scope>
    <source>
        <strain evidence="11">Snail1</strain>
        <tissue evidence="11">Muscle</tissue>
    </source>
</reference>
<feature type="transmembrane region" description="Helical" evidence="8">
    <location>
        <begin position="638"/>
        <end position="657"/>
    </location>
</feature>
<dbReference type="EMBL" id="JBAMIC010000011">
    <property type="protein sequence ID" value="KAK7100249.1"/>
    <property type="molecule type" value="Genomic_DNA"/>
</dbReference>